<comment type="caution">
    <text evidence="2">The sequence shown here is derived from an EMBL/GenBank/DDBJ whole genome shotgun (WGS) entry which is preliminary data.</text>
</comment>
<name>A0A1F6Y4R8_9BACT</name>
<accession>A0A1F6Y4R8</accession>
<organism evidence="2 3">
    <name type="scientific">Candidatus Nomurabacteria bacterium RIFCSPLOWO2_12_FULL_44_11</name>
    <dbReference type="NCBI Taxonomy" id="1801796"/>
    <lineage>
        <taxon>Bacteria</taxon>
        <taxon>Candidatus Nomuraibacteriota</taxon>
    </lineage>
</organism>
<proteinExistence type="predicted"/>
<evidence type="ECO:0000313" key="2">
    <source>
        <dbReference type="EMBL" id="OGJ01371.1"/>
    </source>
</evidence>
<evidence type="ECO:0000256" key="1">
    <source>
        <dbReference type="SAM" id="Coils"/>
    </source>
</evidence>
<protein>
    <submittedName>
        <fullName evidence="2">Uncharacterized protein</fullName>
    </submittedName>
</protein>
<dbReference type="EMBL" id="MFVU01000027">
    <property type="protein sequence ID" value="OGJ01371.1"/>
    <property type="molecule type" value="Genomic_DNA"/>
</dbReference>
<dbReference type="Proteomes" id="UP000178645">
    <property type="component" value="Unassembled WGS sequence"/>
</dbReference>
<sequence length="554" mass="64943">MSTKSQVKICVDCKNEFEIDSGDLNLYEKVGLKIPEQCFFCRLKQYAAFWVFGKFRKGVSNLSGESLITVLPSTARYPIYKSHEWWGDAWNPIDFGQDYDPSKPFFEQLKELQEKIPHPHQVGKNNTNCDWCDDIWFSRNCYLTRAAFKCENLSYGYRVIGSKDSFDLTLSFNLQNSYDCLECHDSFNLSFSENSRDCIDSYFLYDCRNCQNCFMCWNLRNKRYFIRNKQYTKDQYEKEIKNIKLNSHKELKFLKDEYNNILKNLAVHRENFNLKTTNSTGNYLTNCDKCINVFAYEDSQNCRNQLRGLSNKDCIDQMGIFGTTEISGSNSCVYYSYGMKNSNWSSGRYSEYLEICDEVEYCFGCIGLRKKKYCILNKQYSKEEYEKLKAQIINDMEKKGEYGKFLPYTMGLCPYNLSVAILYFPEVKKEEILQKGGYWSEDDLSSQNGMSSLDLPDSINDTGKDITVIALICPETKYRFNVSEAEYEFHKRKGFALPRTHFDLRMLKRARKTATLKSYPSRCFYCQKDIMAYYPPGWGYGKIACEECYKQNIA</sequence>
<feature type="coiled-coil region" evidence="1">
    <location>
        <begin position="226"/>
        <end position="271"/>
    </location>
</feature>
<evidence type="ECO:0000313" key="3">
    <source>
        <dbReference type="Proteomes" id="UP000178645"/>
    </source>
</evidence>
<gene>
    <name evidence="2" type="ORF">A3G53_02310</name>
</gene>
<reference evidence="2 3" key="1">
    <citation type="journal article" date="2016" name="Nat. Commun.">
        <title>Thousands of microbial genomes shed light on interconnected biogeochemical processes in an aquifer system.</title>
        <authorList>
            <person name="Anantharaman K."/>
            <person name="Brown C.T."/>
            <person name="Hug L.A."/>
            <person name="Sharon I."/>
            <person name="Castelle C.J."/>
            <person name="Probst A.J."/>
            <person name="Thomas B.C."/>
            <person name="Singh A."/>
            <person name="Wilkins M.J."/>
            <person name="Karaoz U."/>
            <person name="Brodie E.L."/>
            <person name="Williams K.H."/>
            <person name="Hubbard S.S."/>
            <person name="Banfield J.F."/>
        </authorList>
    </citation>
    <scope>NUCLEOTIDE SEQUENCE [LARGE SCALE GENOMIC DNA]</scope>
</reference>
<keyword evidence="1" id="KW-0175">Coiled coil</keyword>
<dbReference type="AlphaFoldDB" id="A0A1F6Y4R8"/>